<accession>A0A8X6RKA8</accession>
<organism evidence="1 2">
    <name type="scientific">Trichonephila clavipes</name>
    <name type="common">Golden silk orbweaver</name>
    <name type="synonym">Nephila clavipes</name>
    <dbReference type="NCBI Taxonomy" id="2585209"/>
    <lineage>
        <taxon>Eukaryota</taxon>
        <taxon>Metazoa</taxon>
        <taxon>Ecdysozoa</taxon>
        <taxon>Arthropoda</taxon>
        <taxon>Chelicerata</taxon>
        <taxon>Arachnida</taxon>
        <taxon>Araneae</taxon>
        <taxon>Araneomorphae</taxon>
        <taxon>Entelegynae</taxon>
        <taxon>Araneoidea</taxon>
        <taxon>Nephilidae</taxon>
        <taxon>Trichonephila</taxon>
    </lineage>
</organism>
<reference evidence="1" key="1">
    <citation type="submission" date="2020-08" db="EMBL/GenBank/DDBJ databases">
        <title>Multicomponent nature underlies the extraordinary mechanical properties of spider dragline silk.</title>
        <authorList>
            <person name="Kono N."/>
            <person name="Nakamura H."/>
            <person name="Mori M."/>
            <person name="Yoshida Y."/>
            <person name="Ohtoshi R."/>
            <person name="Malay A.D."/>
            <person name="Moran D.A.P."/>
            <person name="Tomita M."/>
            <person name="Numata K."/>
            <person name="Arakawa K."/>
        </authorList>
    </citation>
    <scope>NUCLEOTIDE SEQUENCE</scope>
</reference>
<name>A0A8X6RKA8_TRICX</name>
<sequence>MKLEESSYKWHLVIHDSSYPSTSPFRPTSHMMRHFRLWRDPNFKSTSILRTATAGTDVVQSGRLIFDDFFQHFWPYIGNNTANVAFQMVKRLWLIRIDE</sequence>
<gene>
    <name evidence="1" type="ORF">TNCV_4292521</name>
</gene>
<comment type="caution">
    <text evidence="1">The sequence shown here is derived from an EMBL/GenBank/DDBJ whole genome shotgun (WGS) entry which is preliminary data.</text>
</comment>
<dbReference type="Proteomes" id="UP000887159">
    <property type="component" value="Unassembled WGS sequence"/>
</dbReference>
<keyword evidence="2" id="KW-1185">Reference proteome</keyword>
<evidence type="ECO:0000313" key="2">
    <source>
        <dbReference type="Proteomes" id="UP000887159"/>
    </source>
</evidence>
<evidence type="ECO:0000313" key="1">
    <source>
        <dbReference type="EMBL" id="GFX94207.1"/>
    </source>
</evidence>
<dbReference type="AlphaFoldDB" id="A0A8X6RKA8"/>
<dbReference type="EMBL" id="BMAU01021177">
    <property type="protein sequence ID" value="GFX94207.1"/>
    <property type="molecule type" value="Genomic_DNA"/>
</dbReference>
<protein>
    <submittedName>
        <fullName evidence="1">Uncharacterized protein</fullName>
    </submittedName>
</protein>
<proteinExistence type="predicted"/>